<gene>
    <name evidence="1" type="ORF">J2W68_003039</name>
</gene>
<dbReference type="RefSeq" id="WP_310237352.1">
    <property type="nucleotide sequence ID" value="NZ_JAVDWO010000014.1"/>
</dbReference>
<name>A0ABU1XZU4_9GAMM</name>
<evidence type="ECO:0000313" key="2">
    <source>
        <dbReference type="Proteomes" id="UP001256588"/>
    </source>
</evidence>
<accession>A0ABU1XZU4</accession>
<protein>
    <submittedName>
        <fullName evidence="1">Uncharacterized protein</fullName>
    </submittedName>
</protein>
<evidence type="ECO:0000313" key="1">
    <source>
        <dbReference type="EMBL" id="MDR7194294.1"/>
    </source>
</evidence>
<organism evidence="1 2">
    <name type="scientific">Luteimonas terrae</name>
    <dbReference type="NCBI Taxonomy" id="1530191"/>
    <lineage>
        <taxon>Bacteria</taxon>
        <taxon>Pseudomonadati</taxon>
        <taxon>Pseudomonadota</taxon>
        <taxon>Gammaproteobacteria</taxon>
        <taxon>Lysobacterales</taxon>
        <taxon>Lysobacteraceae</taxon>
        <taxon>Luteimonas</taxon>
    </lineage>
</organism>
<sequence length="68" mass="6798">MSGGIHVLAGSVSTDRAALRAVPGHVITAGAGACIIRAASGDEGARRSGSARIVVLRSAAVYEDGRHD</sequence>
<dbReference type="EMBL" id="JAVDWO010000014">
    <property type="protein sequence ID" value="MDR7194294.1"/>
    <property type="molecule type" value="Genomic_DNA"/>
</dbReference>
<comment type="caution">
    <text evidence="1">The sequence shown here is derived from an EMBL/GenBank/DDBJ whole genome shotgun (WGS) entry which is preliminary data.</text>
</comment>
<reference evidence="1 2" key="1">
    <citation type="submission" date="2023-07" db="EMBL/GenBank/DDBJ databases">
        <title>Sorghum-associated microbial communities from plants grown in Nebraska, USA.</title>
        <authorList>
            <person name="Schachtman D."/>
        </authorList>
    </citation>
    <scope>NUCLEOTIDE SEQUENCE [LARGE SCALE GENOMIC DNA]</scope>
    <source>
        <strain evidence="1 2">4099</strain>
    </source>
</reference>
<dbReference type="Proteomes" id="UP001256588">
    <property type="component" value="Unassembled WGS sequence"/>
</dbReference>
<keyword evidence="2" id="KW-1185">Reference proteome</keyword>
<proteinExistence type="predicted"/>